<dbReference type="Proteomes" id="UP001322138">
    <property type="component" value="Unassembled WGS sequence"/>
</dbReference>
<evidence type="ECO:0000256" key="5">
    <source>
        <dbReference type="ARBA" id="ARBA00022692"/>
    </source>
</evidence>
<keyword evidence="6" id="KW-0732">Signal</keyword>
<evidence type="ECO:0000256" key="9">
    <source>
        <dbReference type="ARBA" id="ARBA00023136"/>
    </source>
</evidence>
<comment type="function">
    <text evidence="1 10">Subunit of the oligosaccharyl transferase (OST) complex that catalyzes the initial transfer of a defined glycan (Glc(3)Man(9)GlcNAc(2) in eukaryotes) from the lipid carrier dolichol-pyrophosphate to an asparagine residue within an Asn-X-Ser/Thr consensus motif in nascent polypeptide chains, the first step in protein N-glycosylation. N-glycosylation occurs cotranslationally and the complex associates with the Sec61 complex at the channel-forming translocon complex that mediates protein translocation across the endoplasmic reticulum (ER). All subunits are required for a maximal enzyme activity.</text>
</comment>
<comment type="subunit">
    <text evidence="10">Component of the oligosaccharyltransferase (OST) complex.</text>
</comment>
<keyword evidence="9 10" id="KW-0472">Membrane</keyword>
<evidence type="ECO:0000313" key="12">
    <source>
        <dbReference type="Proteomes" id="UP001322138"/>
    </source>
</evidence>
<name>A0ABR0FYF7_9PEZI</name>
<dbReference type="PANTHER" id="PTHR21049:SF0">
    <property type="entry name" value="DOLICHYL-DIPHOSPHOOLIGOSACCHARIDE--PROTEIN GLYCOSYLTRANSFERASE SUBUNIT 1"/>
    <property type="match status" value="1"/>
</dbReference>
<evidence type="ECO:0000256" key="10">
    <source>
        <dbReference type="RuleBase" id="RU361143"/>
    </source>
</evidence>
<evidence type="ECO:0000256" key="3">
    <source>
        <dbReference type="ARBA" id="ARBA00004922"/>
    </source>
</evidence>
<proteinExistence type="inferred from homology"/>
<protein>
    <recommendedName>
        <fullName evidence="10">Dolichyl-diphosphooligosaccharide--protein glycosyltransferase subunit 1</fullName>
    </recommendedName>
</protein>
<dbReference type="EMBL" id="JAFFGZ010000001">
    <property type="protein sequence ID" value="KAK4648290.1"/>
    <property type="molecule type" value="Genomic_DNA"/>
</dbReference>
<comment type="pathway">
    <text evidence="3 10">Protein modification; protein glycosylation.</text>
</comment>
<keyword evidence="7 10" id="KW-0256">Endoplasmic reticulum</keyword>
<evidence type="ECO:0000256" key="8">
    <source>
        <dbReference type="ARBA" id="ARBA00022989"/>
    </source>
</evidence>
<gene>
    <name evidence="11" type="primary">OST1</name>
    <name evidence="11" type="ORF">QC761_108720</name>
</gene>
<keyword evidence="5 10" id="KW-0812">Transmembrane</keyword>
<evidence type="ECO:0000256" key="2">
    <source>
        <dbReference type="ARBA" id="ARBA00004115"/>
    </source>
</evidence>
<sequence length="545" mass="60746">MSDSLGSPGSCGSQPAKRTGVFQQRKLFGDSCLAEGHGDAQEGLLRVQQTSAVFSAFLSLLSLASAASSDKGTSKSTLPSTFKPPQVFKNANLVHVVSVEKNYVKENINVVVENIDKKPQNEYYLPFTADQISRLGGVEVKDRKDTSAGPFVAEKVEFDPKSDTQYLRIRLPKPLAPGAQQTLGISYYILKAYSPLPAAIKQEEAQFLTYTFSAYVPSVYTTSKQKTEVKFPSANIPDYTKLPGSGDIKEFPQKQGTKLTYGPFDEKPAGAYEPIRVRFEFNRPVTHVARLERDIEVSHWGGNVAFEERYALYHRGANLSSLFNRVKWQQSQYYQQGNTHALKELKFPLRVGSVDPYYTDVIGNVSTSRFRSNKREASLEIKPRYPVFGGWKYPFTIGWNSDAKNFLRKTAAGGFVLNVPFLEGPKQNEGVEYEQVEVRVILPEGAENVKYVTSIPTQSITSADVEIHKTFLDTIGRTALVIKARNLVDDFRDRELVVSYDYPLSASLRKPFIVFSSAIAFFVAVWLVGNIELKFASSGHVAAKK</sequence>
<comment type="caution">
    <text evidence="11">The sequence shown here is derived from an EMBL/GenBank/DDBJ whole genome shotgun (WGS) entry which is preliminary data.</text>
</comment>
<organism evidence="11 12">
    <name type="scientific">Podospora bellae-mahoneyi</name>
    <dbReference type="NCBI Taxonomy" id="2093777"/>
    <lineage>
        <taxon>Eukaryota</taxon>
        <taxon>Fungi</taxon>
        <taxon>Dikarya</taxon>
        <taxon>Ascomycota</taxon>
        <taxon>Pezizomycotina</taxon>
        <taxon>Sordariomycetes</taxon>
        <taxon>Sordariomycetidae</taxon>
        <taxon>Sordariales</taxon>
        <taxon>Podosporaceae</taxon>
        <taxon>Podospora</taxon>
    </lineage>
</organism>
<evidence type="ECO:0000256" key="7">
    <source>
        <dbReference type="ARBA" id="ARBA00022824"/>
    </source>
</evidence>
<evidence type="ECO:0000256" key="4">
    <source>
        <dbReference type="ARBA" id="ARBA00008905"/>
    </source>
</evidence>
<evidence type="ECO:0000313" key="11">
    <source>
        <dbReference type="EMBL" id="KAK4648290.1"/>
    </source>
</evidence>
<accession>A0ABR0FYF7</accession>
<dbReference type="PANTHER" id="PTHR21049">
    <property type="entry name" value="RIBOPHORIN I"/>
    <property type="match status" value="1"/>
</dbReference>
<keyword evidence="12" id="KW-1185">Reference proteome</keyword>
<keyword evidence="8 10" id="KW-1133">Transmembrane helix</keyword>
<dbReference type="GeneID" id="87893638"/>
<comment type="subcellular location">
    <subcellularLocation>
        <location evidence="2 10">Endoplasmic reticulum membrane</location>
        <topology evidence="2 10">Single-pass type I membrane protein</topology>
    </subcellularLocation>
</comment>
<dbReference type="InterPro" id="IPR007676">
    <property type="entry name" value="Ribophorin_I"/>
</dbReference>
<evidence type="ECO:0000256" key="1">
    <source>
        <dbReference type="ARBA" id="ARBA00002791"/>
    </source>
</evidence>
<evidence type="ECO:0000256" key="6">
    <source>
        <dbReference type="ARBA" id="ARBA00022729"/>
    </source>
</evidence>
<dbReference type="RefSeq" id="XP_062737266.1">
    <property type="nucleotide sequence ID" value="XM_062874156.1"/>
</dbReference>
<reference evidence="11 12" key="1">
    <citation type="journal article" date="2023" name="bioRxiv">
        <title>High-quality genome assemblies of four members of thePodospora anserinaspecies complex.</title>
        <authorList>
            <person name="Ament-Velasquez S.L."/>
            <person name="Vogan A.A."/>
            <person name="Wallerman O."/>
            <person name="Hartmann F."/>
            <person name="Gautier V."/>
            <person name="Silar P."/>
            <person name="Giraud T."/>
            <person name="Johannesson H."/>
        </authorList>
    </citation>
    <scope>NUCLEOTIDE SEQUENCE [LARGE SCALE GENOMIC DNA]</scope>
    <source>
        <strain evidence="11 12">CBS 112042</strain>
    </source>
</reference>
<comment type="similarity">
    <text evidence="4 10">Belongs to the OST1 family.</text>
</comment>
<feature type="transmembrane region" description="Helical" evidence="10">
    <location>
        <begin position="512"/>
        <end position="529"/>
    </location>
</feature>
<dbReference type="Pfam" id="PF04597">
    <property type="entry name" value="Ribophorin_I"/>
    <property type="match status" value="1"/>
</dbReference>